<dbReference type="InterPro" id="IPR001525">
    <property type="entry name" value="C5_MeTfrase"/>
</dbReference>
<feature type="active site" evidence="7">
    <location>
        <position position="95"/>
    </location>
</feature>
<reference evidence="8 9" key="1">
    <citation type="journal article" date="2019" name="Nat. Med.">
        <title>A library of human gut bacterial isolates paired with longitudinal multiomics data enables mechanistic microbiome research.</title>
        <authorList>
            <person name="Poyet M."/>
            <person name="Groussin M."/>
            <person name="Gibbons S.M."/>
            <person name="Avila-Pacheco J."/>
            <person name="Jiang X."/>
            <person name="Kearney S.M."/>
            <person name="Perrotta A.R."/>
            <person name="Berdy B."/>
            <person name="Zhao S."/>
            <person name="Lieberman T.D."/>
            <person name="Swanson P.K."/>
            <person name="Smith M."/>
            <person name="Roesemann S."/>
            <person name="Alexander J.E."/>
            <person name="Rich S.A."/>
            <person name="Livny J."/>
            <person name="Vlamakis H."/>
            <person name="Clish C."/>
            <person name="Bullock K."/>
            <person name="Deik A."/>
            <person name="Scott J."/>
            <person name="Pierce K.A."/>
            <person name="Xavier R.J."/>
            <person name="Alm E.J."/>
        </authorList>
    </citation>
    <scope>NUCLEOTIDE SEQUENCE [LARGE SCALE GENOMIC DNA]</scope>
    <source>
        <strain evidence="8 9">BIOML-A6</strain>
    </source>
</reference>
<evidence type="ECO:0000256" key="2">
    <source>
        <dbReference type="ARBA" id="ARBA00022603"/>
    </source>
</evidence>
<dbReference type="GO" id="GO:0044027">
    <property type="term" value="P:negative regulation of gene expression via chromosomal CpG island methylation"/>
    <property type="evidence" value="ECO:0007669"/>
    <property type="project" value="TreeGrafter"/>
</dbReference>
<evidence type="ECO:0000313" key="9">
    <source>
        <dbReference type="Proteomes" id="UP000448877"/>
    </source>
</evidence>
<dbReference type="PANTHER" id="PTHR10629">
    <property type="entry name" value="CYTOSINE-SPECIFIC METHYLTRANSFERASE"/>
    <property type="match status" value="1"/>
</dbReference>
<comment type="caution">
    <text evidence="8">The sequence shown here is derived from an EMBL/GenBank/DDBJ whole genome shotgun (WGS) entry which is preliminary data.</text>
</comment>
<dbReference type="InterPro" id="IPR050390">
    <property type="entry name" value="C5-Methyltransferase"/>
</dbReference>
<keyword evidence="5" id="KW-0680">Restriction system</keyword>
<keyword evidence="2 7" id="KW-0489">Methyltransferase</keyword>
<dbReference type="InterPro" id="IPR029063">
    <property type="entry name" value="SAM-dependent_MTases_sf"/>
</dbReference>
<organism evidence="8 9">
    <name type="scientific">Bacteroides cellulosilyticus</name>
    <dbReference type="NCBI Taxonomy" id="246787"/>
    <lineage>
        <taxon>Bacteria</taxon>
        <taxon>Pseudomonadati</taxon>
        <taxon>Bacteroidota</taxon>
        <taxon>Bacteroidia</taxon>
        <taxon>Bacteroidales</taxon>
        <taxon>Bacteroidaceae</taxon>
        <taxon>Bacteroides</taxon>
    </lineage>
</organism>
<evidence type="ECO:0000313" key="8">
    <source>
        <dbReference type="EMBL" id="KAA5416046.1"/>
    </source>
</evidence>
<evidence type="ECO:0000256" key="7">
    <source>
        <dbReference type="PROSITE-ProRule" id="PRU01016"/>
    </source>
</evidence>
<comment type="similarity">
    <text evidence="7">Belongs to the class I-like SAM-binding methyltransferase superfamily. C5-methyltransferase family.</text>
</comment>
<gene>
    <name evidence="8" type="ORF">F2Y81_16970</name>
</gene>
<dbReference type="PROSITE" id="PS51679">
    <property type="entry name" value="SAM_MT_C5"/>
    <property type="match status" value="1"/>
</dbReference>
<dbReference type="GO" id="GO:0032259">
    <property type="term" value="P:methylation"/>
    <property type="evidence" value="ECO:0007669"/>
    <property type="project" value="UniProtKB-KW"/>
</dbReference>
<dbReference type="GO" id="GO:0003886">
    <property type="term" value="F:DNA (cytosine-5-)-methyltransferase activity"/>
    <property type="evidence" value="ECO:0007669"/>
    <property type="project" value="UniProtKB-EC"/>
</dbReference>
<dbReference type="RefSeq" id="WP_004318045.1">
    <property type="nucleotide sequence ID" value="NZ_VVYV01000029.1"/>
</dbReference>
<comment type="catalytic activity">
    <reaction evidence="6">
        <text>a 2'-deoxycytidine in DNA + S-adenosyl-L-methionine = a 5-methyl-2'-deoxycytidine in DNA + S-adenosyl-L-homocysteine + H(+)</text>
        <dbReference type="Rhea" id="RHEA:13681"/>
        <dbReference type="Rhea" id="RHEA-COMP:11369"/>
        <dbReference type="Rhea" id="RHEA-COMP:11370"/>
        <dbReference type="ChEBI" id="CHEBI:15378"/>
        <dbReference type="ChEBI" id="CHEBI:57856"/>
        <dbReference type="ChEBI" id="CHEBI:59789"/>
        <dbReference type="ChEBI" id="CHEBI:85452"/>
        <dbReference type="ChEBI" id="CHEBI:85454"/>
        <dbReference type="EC" id="2.1.1.37"/>
    </reaction>
</comment>
<proteinExistence type="inferred from homology"/>
<evidence type="ECO:0000256" key="5">
    <source>
        <dbReference type="ARBA" id="ARBA00022747"/>
    </source>
</evidence>
<keyword evidence="3 7" id="KW-0808">Transferase</keyword>
<dbReference type="AlphaFoldDB" id="A0A642PTX2"/>
<dbReference type="PROSITE" id="PS00095">
    <property type="entry name" value="C5_MTASE_2"/>
    <property type="match status" value="1"/>
</dbReference>
<dbReference type="Proteomes" id="UP000448877">
    <property type="component" value="Unassembled WGS sequence"/>
</dbReference>
<dbReference type="Gene3D" id="3.90.120.10">
    <property type="entry name" value="DNA Methylase, subunit A, domain 2"/>
    <property type="match status" value="1"/>
</dbReference>
<dbReference type="GO" id="GO:0003677">
    <property type="term" value="F:DNA binding"/>
    <property type="evidence" value="ECO:0007669"/>
    <property type="project" value="TreeGrafter"/>
</dbReference>
<evidence type="ECO:0000256" key="4">
    <source>
        <dbReference type="ARBA" id="ARBA00022691"/>
    </source>
</evidence>
<dbReference type="Gene3D" id="3.40.50.150">
    <property type="entry name" value="Vaccinia Virus protein VP39"/>
    <property type="match status" value="1"/>
</dbReference>
<dbReference type="EMBL" id="VVYV01000029">
    <property type="protein sequence ID" value="KAA5416046.1"/>
    <property type="molecule type" value="Genomic_DNA"/>
</dbReference>
<dbReference type="Pfam" id="PF00145">
    <property type="entry name" value="DNA_methylase"/>
    <property type="match status" value="2"/>
</dbReference>
<name>A0A642PTX2_9BACE</name>
<dbReference type="InterPro" id="IPR031303">
    <property type="entry name" value="C5_meth_CS"/>
</dbReference>
<protein>
    <recommendedName>
        <fullName evidence="1">DNA (cytosine-5-)-methyltransferase</fullName>
        <ecNumber evidence="1">2.1.1.37</ecNumber>
    </recommendedName>
</protein>
<keyword evidence="4 7" id="KW-0949">S-adenosyl-L-methionine</keyword>
<accession>A0A642PTX2</accession>
<evidence type="ECO:0000256" key="6">
    <source>
        <dbReference type="ARBA" id="ARBA00047422"/>
    </source>
</evidence>
<dbReference type="EC" id="2.1.1.37" evidence="1"/>
<evidence type="ECO:0000256" key="1">
    <source>
        <dbReference type="ARBA" id="ARBA00011975"/>
    </source>
</evidence>
<dbReference type="PANTHER" id="PTHR10629:SF52">
    <property type="entry name" value="DNA (CYTOSINE-5)-METHYLTRANSFERASE 1"/>
    <property type="match status" value="1"/>
</dbReference>
<evidence type="ECO:0000256" key="3">
    <source>
        <dbReference type="ARBA" id="ARBA00022679"/>
    </source>
</evidence>
<sequence>MNNINLLYVDLFCGAGGTSTGVESARINGEQCAKIIACVNHDTNAIASHAANHPEAMHFTEDIRTLELSALVAHVQRMKQLYPDAHLVLWASLECTNFSKAKGGQPRDADSRTLAEHLFRYIEAINPDYIQIENVEEFMSWGDMDENGKPISMDKGRLYQRWVRNVRKYGYNFDFRILNAADYGAYTTRKRFFGIFAKNGLPIVFPQPTHCKNGKQDMFGHLEKWRPVKEILDFSDEGTSIFREKPLAEKTMERIYAGLIKFVAGGKDAFLIKYNSMSRTGKYNAPGIDEPCPVVATQNRLGVAQVCFLSKQFSGHPESKNVSINEPAGTITCKDHHAFVSAHYGNGFNRSINEPSATVTTKDRFSLVSPYFIDQQYGNSKPSSTEKPLGCITANPKYNLVSCKPWIMNTNFSNVGSSIEDPAQTITANRKWHYLMNPQFNSAGGSIDNPCFTLIARMDKMPPYLVATETGRVAIEIYDTDSPMTKKIKEFMGLYGIVDIKMRMLRIPELKRIMGFPENYVLIGTQADQKKFIGNAVEVTMARVLCEAVSKKLRELRKVAA</sequence>
<dbReference type="GO" id="GO:0009307">
    <property type="term" value="P:DNA restriction-modification system"/>
    <property type="evidence" value="ECO:0007669"/>
    <property type="project" value="UniProtKB-KW"/>
</dbReference>
<dbReference type="SUPFAM" id="SSF53335">
    <property type="entry name" value="S-adenosyl-L-methionine-dependent methyltransferases"/>
    <property type="match status" value="1"/>
</dbReference>